<evidence type="ECO:0000259" key="5">
    <source>
        <dbReference type="PROSITE" id="PS50109"/>
    </source>
</evidence>
<keyword evidence="6" id="KW-0547">Nucleotide-binding</keyword>
<dbReference type="InterPro" id="IPR036890">
    <property type="entry name" value="HATPase_C_sf"/>
</dbReference>
<dbReference type="PROSITE" id="PS50109">
    <property type="entry name" value="HIS_KIN"/>
    <property type="match status" value="1"/>
</dbReference>
<dbReference type="SMART" id="SM00387">
    <property type="entry name" value="HATPase_c"/>
    <property type="match status" value="1"/>
</dbReference>
<keyword evidence="6" id="KW-0067">ATP-binding</keyword>
<dbReference type="Proteomes" id="UP001220530">
    <property type="component" value="Chromosome"/>
</dbReference>
<evidence type="ECO:0000256" key="2">
    <source>
        <dbReference type="ARBA" id="ARBA00012438"/>
    </source>
</evidence>
<evidence type="ECO:0000313" key="6">
    <source>
        <dbReference type="EMBL" id="WDR02066.1"/>
    </source>
</evidence>
<dbReference type="EC" id="2.7.13.3" evidence="2"/>
<accession>A0ABY7YLA0</accession>
<organism evidence="6 7">
    <name type="scientific">Devosia algicola</name>
    <dbReference type="NCBI Taxonomy" id="3026418"/>
    <lineage>
        <taxon>Bacteria</taxon>
        <taxon>Pseudomonadati</taxon>
        <taxon>Pseudomonadota</taxon>
        <taxon>Alphaproteobacteria</taxon>
        <taxon>Hyphomicrobiales</taxon>
        <taxon>Devosiaceae</taxon>
        <taxon>Devosia</taxon>
    </lineage>
</organism>
<comment type="catalytic activity">
    <reaction evidence="1">
        <text>ATP + protein L-histidine = ADP + protein N-phospho-L-histidine.</text>
        <dbReference type="EC" id="2.7.13.3"/>
    </reaction>
</comment>
<dbReference type="InterPro" id="IPR004358">
    <property type="entry name" value="Sig_transdc_His_kin-like_C"/>
</dbReference>
<dbReference type="CDD" id="cd00075">
    <property type="entry name" value="HATPase"/>
    <property type="match status" value="1"/>
</dbReference>
<dbReference type="InterPro" id="IPR005467">
    <property type="entry name" value="His_kinase_dom"/>
</dbReference>
<dbReference type="RefSeq" id="WP_282218473.1">
    <property type="nucleotide sequence ID" value="NZ_CP118246.1"/>
</dbReference>
<evidence type="ECO:0000313" key="7">
    <source>
        <dbReference type="Proteomes" id="UP001220530"/>
    </source>
</evidence>
<proteinExistence type="predicted"/>
<protein>
    <recommendedName>
        <fullName evidence="2">histidine kinase</fullName>
        <ecNumber evidence="2">2.7.13.3</ecNumber>
    </recommendedName>
</protein>
<dbReference type="EMBL" id="CP118246">
    <property type="protein sequence ID" value="WDR02066.1"/>
    <property type="molecule type" value="Genomic_DNA"/>
</dbReference>
<keyword evidence="4" id="KW-0418">Kinase</keyword>
<feature type="domain" description="Histidine kinase" evidence="5">
    <location>
        <begin position="1"/>
        <end position="106"/>
    </location>
</feature>
<dbReference type="GO" id="GO:0005524">
    <property type="term" value="F:ATP binding"/>
    <property type="evidence" value="ECO:0007669"/>
    <property type="project" value="UniProtKB-KW"/>
</dbReference>
<dbReference type="InterPro" id="IPR003594">
    <property type="entry name" value="HATPase_dom"/>
</dbReference>
<dbReference type="SUPFAM" id="SSF55874">
    <property type="entry name" value="ATPase domain of HSP90 chaperone/DNA topoisomerase II/histidine kinase"/>
    <property type="match status" value="1"/>
</dbReference>
<dbReference type="PRINTS" id="PR00344">
    <property type="entry name" value="BCTRLSENSOR"/>
</dbReference>
<evidence type="ECO:0000256" key="1">
    <source>
        <dbReference type="ARBA" id="ARBA00000085"/>
    </source>
</evidence>
<dbReference type="Pfam" id="PF02518">
    <property type="entry name" value="HATPase_c"/>
    <property type="match status" value="1"/>
</dbReference>
<evidence type="ECO:0000256" key="3">
    <source>
        <dbReference type="ARBA" id="ARBA00022679"/>
    </source>
</evidence>
<keyword evidence="7" id="KW-1185">Reference proteome</keyword>
<evidence type="ECO:0000256" key="4">
    <source>
        <dbReference type="ARBA" id="ARBA00022777"/>
    </source>
</evidence>
<keyword evidence="3" id="KW-0808">Transferase</keyword>
<name>A0ABY7YLA0_9HYPH</name>
<dbReference type="Gene3D" id="3.30.565.10">
    <property type="entry name" value="Histidine kinase-like ATPase, C-terminal domain"/>
    <property type="match status" value="1"/>
</dbReference>
<dbReference type="PANTHER" id="PTHR43047">
    <property type="entry name" value="TWO-COMPONENT HISTIDINE PROTEIN KINASE"/>
    <property type="match status" value="1"/>
</dbReference>
<gene>
    <name evidence="6" type="ORF">PSQ19_15525</name>
</gene>
<dbReference type="PANTHER" id="PTHR43047:SF72">
    <property type="entry name" value="OSMOSENSING HISTIDINE PROTEIN KINASE SLN1"/>
    <property type="match status" value="1"/>
</dbReference>
<sequence>MLINLISNAIKYNDAEHPEIGVSSRIAGTDYIIEVSDNGPGIAEKDRARIFHKFYRGGRSARPREAGAGLGLPISREIIASMNGTLDLVDHKGQGACFAITLPLLEPDPAKAPSDP</sequence>
<reference evidence="6 7" key="1">
    <citation type="submission" date="2023-02" db="EMBL/GenBank/DDBJ databases">
        <title>Devosia algicola sp. nov., isolated from the phycosphere of marine algae.</title>
        <authorList>
            <person name="Kim J.M."/>
            <person name="Lee J.K."/>
            <person name="Choi B.J."/>
            <person name="Bayburt H."/>
            <person name="Jeon C.O."/>
        </authorList>
    </citation>
    <scope>NUCLEOTIDE SEQUENCE [LARGE SCALE GENOMIC DNA]</scope>
    <source>
        <strain evidence="6 7">G20-9</strain>
    </source>
</reference>